<name>A0A2S4KQM2_9HYPO</name>
<keyword evidence="3" id="KW-0274">FAD</keyword>
<dbReference type="InterPro" id="IPR020946">
    <property type="entry name" value="Flavin_mOase-like"/>
</dbReference>
<dbReference type="Proteomes" id="UP000237481">
    <property type="component" value="Unassembled WGS sequence"/>
</dbReference>
<comment type="caution">
    <text evidence="5">The sequence shown here is derived from an EMBL/GenBank/DDBJ whole genome shotgun (WGS) entry which is preliminary data.</text>
</comment>
<dbReference type="Pfam" id="PF00743">
    <property type="entry name" value="FMO-like"/>
    <property type="match status" value="1"/>
</dbReference>
<dbReference type="SUPFAM" id="SSF51905">
    <property type="entry name" value="FAD/NAD(P)-binding domain"/>
    <property type="match status" value="3"/>
</dbReference>
<dbReference type="GO" id="GO:0004499">
    <property type="term" value="F:N,N-dimethylaniline monooxygenase activity"/>
    <property type="evidence" value="ECO:0007669"/>
    <property type="project" value="InterPro"/>
</dbReference>
<evidence type="ECO:0000256" key="3">
    <source>
        <dbReference type="ARBA" id="ARBA00022827"/>
    </source>
</evidence>
<keyword evidence="2" id="KW-0285">Flavoprotein</keyword>
<proteinExistence type="inferred from homology"/>
<evidence type="ECO:0000256" key="1">
    <source>
        <dbReference type="ARBA" id="ARBA00010139"/>
    </source>
</evidence>
<dbReference type="GO" id="GO:0050660">
    <property type="term" value="F:flavin adenine dinucleotide binding"/>
    <property type="evidence" value="ECO:0007669"/>
    <property type="project" value="InterPro"/>
</dbReference>
<evidence type="ECO:0008006" key="7">
    <source>
        <dbReference type="Google" id="ProtNLM"/>
    </source>
</evidence>
<gene>
    <name evidence="5" type="ORF">TPAR_07277</name>
</gene>
<reference evidence="5 6" key="1">
    <citation type="submission" date="2018-01" db="EMBL/GenBank/DDBJ databases">
        <title>Harnessing the power of phylogenomics to disentangle the directionality and signatures of interkingdom host jumping in the parasitic fungal genus Tolypocladium.</title>
        <authorList>
            <person name="Quandt C.A."/>
            <person name="Patterson W."/>
            <person name="Spatafora J.W."/>
        </authorList>
    </citation>
    <scope>NUCLEOTIDE SEQUENCE [LARGE SCALE GENOMIC DNA]</scope>
    <source>
        <strain evidence="5 6">NRBC 100945</strain>
    </source>
</reference>
<dbReference type="PANTHER" id="PTHR42877:SF7">
    <property type="entry name" value="FLAVIN-BINDING MONOOXYGENASE-RELATED"/>
    <property type="match status" value="1"/>
</dbReference>
<sequence>MQPETELLSQNAAPDFEALPARYGWPTQNERGYRIKEQLCGKERPLRVISLGAGAAGICLAKFLPERLRNVALTIYDKNPDFGGTWYENSLTEPFGVQFSWAKNPFWSQFYSDGKEILQYFKDVVDRFTLAKYFHLNHLITGAYWDSERGRWDVHVKDLLSGASFVDTCDVFINCSGILNAWDWPNIKGLHSFQGELCHTANYDESTELEGKKVAVIGVGSSGVQVIPNIVDKVAHLYCWIRSPTWITAGFAQKYAGPNGANYKYTEEQKKYFAEHPDEYLSYCKKLECEVSEMFKNIQVGTPEAEQAKAYSTEEMQKKLGHRKDIIEKIIPKTFSLGCRRPTPGNGFLEALTMDKVTTFLDSLQEITPRGFLDHEGQEHEADVIICATGFDTSWVPRFPIVANGRNVQDIQTKRPISYLSMAIPQIPNYFTIGGPYFSFGHGSYTTMVELFLDNILTVVQKIQKENIKSVSPRQDATDAFIEHADLWLKRTAWAGPCPSWFKTGKVDGVLTIFPGSRLLLADLVSSPRFEDYDIEYWSMNKFSFLGNGFSTLEYDGGDIAWYLGTRSSLLPPGQPTSILQAS</sequence>
<accession>A0A2S4KQM2</accession>
<dbReference type="PANTHER" id="PTHR42877">
    <property type="entry name" value="L-ORNITHINE N(5)-MONOOXYGENASE-RELATED"/>
    <property type="match status" value="1"/>
</dbReference>
<keyword evidence="4" id="KW-0560">Oxidoreductase</keyword>
<evidence type="ECO:0000256" key="4">
    <source>
        <dbReference type="ARBA" id="ARBA00023002"/>
    </source>
</evidence>
<dbReference type="Gene3D" id="3.50.50.60">
    <property type="entry name" value="FAD/NAD(P)-binding domain"/>
    <property type="match status" value="3"/>
</dbReference>
<organism evidence="5 6">
    <name type="scientific">Tolypocladium paradoxum</name>
    <dbReference type="NCBI Taxonomy" id="94208"/>
    <lineage>
        <taxon>Eukaryota</taxon>
        <taxon>Fungi</taxon>
        <taxon>Dikarya</taxon>
        <taxon>Ascomycota</taxon>
        <taxon>Pezizomycotina</taxon>
        <taxon>Sordariomycetes</taxon>
        <taxon>Hypocreomycetidae</taxon>
        <taxon>Hypocreales</taxon>
        <taxon>Ophiocordycipitaceae</taxon>
        <taxon>Tolypocladium</taxon>
    </lineage>
</organism>
<evidence type="ECO:0000313" key="5">
    <source>
        <dbReference type="EMBL" id="POR32493.1"/>
    </source>
</evidence>
<protein>
    <recommendedName>
        <fullName evidence="7">Sterigmatocystin biosynthesis monooxygenase stcW</fullName>
    </recommendedName>
</protein>
<dbReference type="GO" id="GO:0050661">
    <property type="term" value="F:NADP binding"/>
    <property type="evidence" value="ECO:0007669"/>
    <property type="project" value="InterPro"/>
</dbReference>
<dbReference type="OrthoDB" id="74360at2759"/>
<dbReference type="EMBL" id="PKSG01000834">
    <property type="protein sequence ID" value="POR32493.1"/>
    <property type="molecule type" value="Genomic_DNA"/>
</dbReference>
<dbReference type="InterPro" id="IPR036188">
    <property type="entry name" value="FAD/NAD-bd_sf"/>
</dbReference>
<dbReference type="AlphaFoldDB" id="A0A2S4KQM2"/>
<keyword evidence="6" id="KW-1185">Reference proteome</keyword>
<evidence type="ECO:0000256" key="2">
    <source>
        <dbReference type="ARBA" id="ARBA00022630"/>
    </source>
</evidence>
<dbReference type="InterPro" id="IPR051209">
    <property type="entry name" value="FAD-bind_Monooxygenase_sf"/>
</dbReference>
<comment type="similarity">
    <text evidence="1">Belongs to the FAD-binding monooxygenase family.</text>
</comment>
<evidence type="ECO:0000313" key="6">
    <source>
        <dbReference type="Proteomes" id="UP000237481"/>
    </source>
</evidence>